<dbReference type="OrthoDB" id="361902at2759"/>
<feature type="transmembrane region" description="Helical" evidence="1">
    <location>
        <begin position="52"/>
        <end position="73"/>
    </location>
</feature>
<dbReference type="eggNOG" id="ENOG502SEZM">
    <property type="taxonomic scope" value="Eukaryota"/>
</dbReference>
<keyword evidence="1" id="KW-0472">Membrane</keyword>
<evidence type="ECO:0000256" key="1">
    <source>
        <dbReference type="SAM" id="Phobius"/>
    </source>
</evidence>
<evidence type="ECO:0000313" key="2">
    <source>
        <dbReference type="EMBL" id="AFZ80384.1"/>
    </source>
</evidence>
<protein>
    <submittedName>
        <fullName evidence="2">Membrane protein, putative</fullName>
    </submittedName>
</protein>
<dbReference type="InterPro" id="IPR008506">
    <property type="entry name" value="SND2/TMEM208"/>
</dbReference>
<reference evidence="2 3" key="1">
    <citation type="journal article" date="2012" name="BMC Genomics">
        <title>Comparative genomic analysis and phylogenetic position of Theileria equi.</title>
        <authorList>
            <person name="Kappmeyer L.S."/>
            <person name="Thiagarajan M."/>
            <person name="Herndon D.R."/>
            <person name="Ramsay J.D."/>
            <person name="Caler E."/>
            <person name="Djikeng A."/>
            <person name="Gillespie J.J."/>
            <person name="Lau A.O."/>
            <person name="Roalson E.H."/>
            <person name="Silva J.C."/>
            <person name="Silva M.G."/>
            <person name="Suarez C.E."/>
            <person name="Ueti M.W."/>
            <person name="Nene V.M."/>
            <person name="Mealey R.H."/>
            <person name="Knowles D.P."/>
            <person name="Brayton K.A."/>
        </authorList>
    </citation>
    <scope>NUCLEOTIDE SEQUENCE [LARGE SCALE GENOMIC DNA]</scope>
    <source>
        <strain evidence="2 3">WA</strain>
    </source>
</reference>
<keyword evidence="3" id="KW-1185">Reference proteome</keyword>
<dbReference type="VEuPathDB" id="PiroplasmaDB:BEWA_032370"/>
<dbReference type="Pfam" id="PF05620">
    <property type="entry name" value="TMEM208_SND2"/>
    <property type="match status" value="1"/>
</dbReference>
<keyword evidence="1" id="KW-0812">Transmembrane</keyword>
<dbReference type="KEGG" id="beq:BEWA_032370"/>
<dbReference type="GeneID" id="15806743"/>
<proteinExistence type="predicted"/>
<feature type="transmembrane region" description="Helical" evidence="1">
    <location>
        <begin position="20"/>
        <end position="40"/>
    </location>
</feature>
<keyword evidence="1" id="KW-1133">Transmembrane helix</keyword>
<dbReference type="Proteomes" id="UP000031512">
    <property type="component" value="Chromosome 1"/>
</dbReference>
<sequence>MANRSEKKRNERERVLGKYYNLVALLSLVIWSLTFLKSLLSGTLPFTLFGCIWRIAIVLFGYSTSLSGIYSSLKLGVPFSLSNDLFIITTVVAVGSAFYDFFYKLFLVIPLYGLYKLSLFVYKWATTPGPELPPQEEPKQKVKYRKIRA</sequence>
<dbReference type="RefSeq" id="XP_004830050.1">
    <property type="nucleotide sequence ID" value="XM_004829993.1"/>
</dbReference>
<feature type="transmembrane region" description="Helical" evidence="1">
    <location>
        <begin position="85"/>
        <end position="112"/>
    </location>
</feature>
<evidence type="ECO:0000313" key="3">
    <source>
        <dbReference type="Proteomes" id="UP000031512"/>
    </source>
</evidence>
<name>L0AZU5_THEEQ</name>
<dbReference type="AlphaFoldDB" id="L0AZU5"/>
<gene>
    <name evidence="2" type="ORF">BEWA_032370</name>
</gene>
<accession>L0AZU5</accession>
<dbReference type="EMBL" id="CP001669">
    <property type="protein sequence ID" value="AFZ80384.1"/>
    <property type="molecule type" value="Genomic_DNA"/>
</dbReference>
<organism evidence="2 3">
    <name type="scientific">Theileria equi strain WA</name>
    <dbReference type="NCBI Taxonomy" id="1537102"/>
    <lineage>
        <taxon>Eukaryota</taxon>
        <taxon>Sar</taxon>
        <taxon>Alveolata</taxon>
        <taxon>Apicomplexa</taxon>
        <taxon>Aconoidasida</taxon>
        <taxon>Piroplasmida</taxon>
        <taxon>Theileriidae</taxon>
        <taxon>Theileria</taxon>
    </lineage>
</organism>